<keyword evidence="1 5" id="KW-1277">Toxin-antitoxin system</keyword>
<feature type="binding site" evidence="5">
    <location>
        <position position="5"/>
    </location>
    <ligand>
        <name>Mg(2+)</name>
        <dbReference type="ChEBI" id="CHEBI:18420"/>
    </ligand>
</feature>
<dbReference type="Proteomes" id="UP000231501">
    <property type="component" value="Unassembled WGS sequence"/>
</dbReference>
<dbReference type="GO" id="GO:0004540">
    <property type="term" value="F:RNA nuclease activity"/>
    <property type="evidence" value="ECO:0007669"/>
    <property type="project" value="InterPro"/>
</dbReference>
<protein>
    <recommendedName>
        <fullName evidence="5">Ribonuclease VapC</fullName>
        <shortName evidence="5">RNase VapC</shortName>
        <ecNumber evidence="5">3.1.-.-</ecNumber>
    </recommendedName>
    <alternativeName>
        <fullName evidence="5">Toxin VapC</fullName>
    </alternativeName>
</protein>
<comment type="cofactor">
    <cofactor evidence="5">
        <name>Mg(2+)</name>
        <dbReference type="ChEBI" id="CHEBI:18420"/>
    </cofactor>
</comment>
<gene>
    <name evidence="5" type="primary">vapC</name>
    <name evidence="7" type="ORF">CS062_22915</name>
</gene>
<dbReference type="GO" id="GO:0090729">
    <property type="term" value="F:toxin activity"/>
    <property type="evidence" value="ECO:0007669"/>
    <property type="project" value="UniProtKB-KW"/>
</dbReference>
<dbReference type="EMBL" id="PEOG01000095">
    <property type="protein sequence ID" value="PIM50843.1"/>
    <property type="molecule type" value="Genomic_DNA"/>
</dbReference>
<feature type="binding site" evidence="5">
    <location>
        <position position="100"/>
    </location>
    <ligand>
        <name>Mg(2+)</name>
        <dbReference type="ChEBI" id="CHEBI:18420"/>
    </ligand>
</feature>
<accession>A0A2G9C356</accession>
<evidence type="ECO:0000256" key="2">
    <source>
        <dbReference type="ARBA" id="ARBA00022722"/>
    </source>
</evidence>
<dbReference type="CDD" id="cd18683">
    <property type="entry name" value="PIN_VapC-like"/>
    <property type="match status" value="1"/>
</dbReference>
<dbReference type="Gene3D" id="3.40.50.1010">
    <property type="entry name" value="5'-nuclease"/>
    <property type="match status" value="1"/>
</dbReference>
<evidence type="ECO:0000256" key="3">
    <source>
        <dbReference type="ARBA" id="ARBA00022723"/>
    </source>
</evidence>
<dbReference type="Pfam" id="PF01850">
    <property type="entry name" value="PIN"/>
    <property type="match status" value="1"/>
</dbReference>
<dbReference type="SUPFAM" id="SSF88723">
    <property type="entry name" value="PIN domain-like"/>
    <property type="match status" value="1"/>
</dbReference>
<comment type="caution">
    <text evidence="7">The sequence shown here is derived from an EMBL/GenBank/DDBJ whole genome shotgun (WGS) entry which is preliminary data.</text>
</comment>
<dbReference type="InterPro" id="IPR022907">
    <property type="entry name" value="VapC_family"/>
</dbReference>
<evidence type="ECO:0000256" key="5">
    <source>
        <dbReference type="HAMAP-Rule" id="MF_00265"/>
    </source>
</evidence>
<dbReference type="RefSeq" id="WP_099864011.1">
    <property type="nucleotide sequence ID" value="NZ_PEOG01000095.1"/>
</dbReference>
<evidence type="ECO:0000313" key="8">
    <source>
        <dbReference type="Proteomes" id="UP000231501"/>
    </source>
</evidence>
<dbReference type="InterPro" id="IPR029060">
    <property type="entry name" value="PIN-like_dom_sf"/>
</dbReference>
<keyword evidence="4 5" id="KW-0378">Hydrolase</keyword>
<dbReference type="OrthoDB" id="32974at2"/>
<evidence type="ECO:0000313" key="7">
    <source>
        <dbReference type="EMBL" id="PIM50843.1"/>
    </source>
</evidence>
<keyword evidence="2 5" id="KW-0540">Nuclease</keyword>
<reference evidence="7 8" key="1">
    <citation type="submission" date="2017-11" db="EMBL/GenBank/DDBJ databases">
        <title>Draft genome sequence of Mitsuaria sp. HWN-4.</title>
        <authorList>
            <person name="Gundlapally S.R."/>
        </authorList>
    </citation>
    <scope>NUCLEOTIDE SEQUENCE [LARGE SCALE GENOMIC DNA]</scope>
    <source>
        <strain evidence="7 8">HWN-4</strain>
    </source>
</reference>
<keyword evidence="3 5" id="KW-0479">Metal-binding</keyword>
<organism evidence="7 8">
    <name type="scientific">Roseateles chitinivorans</name>
    <dbReference type="NCBI Taxonomy" id="2917965"/>
    <lineage>
        <taxon>Bacteria</taxon>
        <taxon>Pseudomonadati</taxon>
        <taxon>Pseudomonadota</taxon>
        <taxon>Betaproteobacteria</taxon>
        <taxon>Burkholderiales</taxon>
        <taxon>Sphaerotilaceae</taxon>
        <taxon>Roseateles</taxon>
    </lineage>
</organism>
<keyword evidence="5" id="KW-0460">Magnesium</keyword>
<dbReference type="GO" id="GO:0016787">
    <property type="term" value="F:hydrolase activity"/>
    <property type="evidence" value="ECO:0007669"/>
    <property type="project" value="UniProtKB-KW"/>
</dbReference>
<dbReference type="HAMAP" id="MF_00265">
    <property type="entry name" value="VapC_Nob1"/>
    <property type="match status" value="1"/>
</dbReference>
<evidence type="ECO:0000256" key="4">
    <source>
        <dbReference type="ARBA" id="ARBA00022801"/>
    </source>
</evidence>
<name>A0A2G9C356_9BURK</name>
<dbReference type="EC" id="3.1.-.-" evidence="5"/>
<evidence type="ECO:0000259" key="6">
    <source>
        <dbReference type="Pfam" id="PF01850"/>
    </source>
</evidence>
<dbReference type="GO" id="GO:0000287">
    <property type="term" value="F:magnesium ion binding"/>
    <property type="evidence" value="ECO:0007669"/>
    <property type="project" value="UniProtKB-UniRule"/>
</dbReference>
<dbReference type="AlphaFoldDB" id="A0A2G9C356"/>
<comment type="function">
    <text evidence="5">Toxic component of a toxin-antitoxin (TA) system. An RNase.</text>
</comment>
<dbReference type="PANTHER" id="PTHR39664:SF2">
    <property type="entry name" value="NUCLEIC ACID-BINDING PROTEIN, CONTAINING PIN DOMAIN-RELATED"/>
    <property type="match status" value="1"/>
</dbReference>
<comment type="similarity">
    <text evidence="5">Belongs to the PINc/VapC protein family.</text>
</comment>
<dbReference type="InterPro" id="IPR002716">
    <property type="entry name" value="PIN_dom"/>
</dbReference>
<dbReference type="PANTHER" id="PTHR39664">
    <property type="match status" value="1"/>
</dbReference>
<keyword evidence="8" id="KW-1185">Reference proteome</keyword>
<keyword evidence="5" id="KW-0800">Toxin</keyword>
<feature type="domain" description="PIN" evidence="6">
    <location>
        <begin position="4"/>
        <end position="126"/>
    </location>
</feature>
<proteinExistence type="inferred from homology"/>
<evidence type="ECO:0000256" key="1">
    <source>
        <dbReference type="ARBA" id="ARBA00022649"/>
    </source>
</evidence>
<sequence length="132" mass="14596">MCAVDTNVLVRLIVRDDATQLEAVRRLQLRCACHGQKLFVSTTVLLELEWVLRSRYRLGKPEVLAALRQLMTSGNVAFEREAAVLNALAGYEFSGAELADSIHAEMAAVNDRSPLHTFDRNASSLAGVELLR</sequence>